<sequence>MLVKDLQTNNNGSFKRLICIFAILRLLNRLGRLMNVGMKLFGGRHVTPFKKNQFKQNWFFFS</sequence>
<accession>A0A6J6YUA1</accession>
<name>A0A6J6YUA1_9ZZZZ</name>
<gene>
    <name evidence="1" type="ORF">UFOPK2992_01564</name>
</gene>
<protein>
    <submittedName>
        <fullName evidence="1">Unannotated protein</fullName>
    </submittedName>
</protein>
<proteinExistence type="predicted"/>
<reference evidence="1" key="1">
    <citation type="submission" date="2020-05" db="EMBL/GenBank/DDBJ databases">
        <authorList>
            <person name="Chiriac C."/>
            <person name="Salcher M."/>
            <person name="Ghai R."/>
            <person name="Kavagutti S V."/>
        </authorList>
    </citation>
    <scope>NUCLEOTIDE SEQUENCE</scope>
</reference>
<evidence type="ECO:0000313" key="1">
    <source>
        <dbReference type="EMBL" id="CAB4810808.1"/>
    </source>
</evidence>
<dbReference type="EMBL" id="CAFAAI010000304">
    <property type="protein sequence ID" value="CAB4810808.1"/>
    <property type="molecule type" value="Genomic_DNA"/>
</dbReference>
<organism evidence="1">
    <name type="scientific">freshwater metagenome</name>
    <dbReference type="NCBI Taxonomy" id="449393"/>
    <lineage>
        <taxon>unclassified sequences</taxon>
        <taxon>metagenomes</taxon>
        <taxon>ecological metagenomes</taxon>
    </lineage>
</organism>
<dbReference type="AlphaFoldDB" id="A0A6J6YUA1"/>